<gene>
    <name evidence="1" type="ORF">CEXT_130161</name>
</gene>
<proteinExistence type="predicted"/>
<name>A0AAV4VZQ0_CAEEX</name>
<sequence>MRWLDWWLGHVGVYRWRNFYQIRQAGENWSGRDNLDCHDDLPTRSLCRIPEKWRKKTVNDSVSDDPDGSVLTSHGLLVFSEIQRLKKLAIRSKVFGAELNFQILRVSRAQWIEFGEEVKGISVGLLVYCGGRINALSFAGV</sequence>
<accession>A0AAV4VZQ0</accession>
<reference evidence="1 2" key="1">
    <citation type="submission" date="2021-06" db="EMBL/GenBank/DDBJ databases">
        <title>Caerostris extrusa draft genome.</title>
        <authorList>
            <person name="Kono N."/>
            <person name="Arakawa K."/>
        </authorList>
    </citation>
    <scope>NUCLEOTIDE SEQUENCE [LARGE SCALE GENOMIC DNA]</scope>
</reference>
<evidence type="ECO:0000313" key="1">
    <source>
        <dbReference type="EMBL" id="GIY75922.1"/>
    </source>
</evidence>
<dbReference type="AlphaFoldDB" id="A0AAV4VZQ0"/>
<protein>
    <submittedName>
        <fullName evidence="1">Uncharacterized protein</fullName>
    </submittedName>
</protein>
<comment type="caution">
    <text evidence="1">The sequence shown here is derived from an EMBL/GenBank/DDBJ whole genome shotgun (WGS) entry which is preliminary data.</text>
</comment>
<dbReference type="Proteomes" id="UP001054945">
    <property type="component" value="Unassembled WGS sequence"/>
</dbReference>
<evidence type="ECO:0000313" key="2">
    <source>
        <dbReference type="Proteomes" id="UP001054945"/>
    </source>
</evidence>
<keyword evidence="2" id="KW-1185">Reference proteome</keyword>
<dbReference type="EMBL" id="BPLR01015418">
    <property type="protein sequence ID" value="GIY75922.1"/>
    <property type="molecule type" value="Genomic_DNA"/>
</dbReference>
<organism evidence="1 2">
    <name type="scientific">Caerostris extrusa</name>
    <name type="common">Bark spider</name>
    <name type="synonym">Caerostris bankana</name>
    <dbReference type="NCBI Taxonomy" id="172846"/>
    <lineage>
        <taxon>Eukaryota</taxon>
        <taxon>Metazoa</taxon>
        <taxon>Ecdysozoa</taxon>
        <taxon>Arthropoda</taxon>
        <taxon>Chelicerata</taxon>
        <taxon>Arachnida</taxon>
        <taxon>Araneae</taxon>
        <taxon>Araneomorphae</taxon>
        <taxon>Entelegynae</taxon>
        <taxon>Araneoidea</taxon>
        <taxon>Araneidae</taxon>
        <taxon>Caerostris</taxon>
    </lineage>
</organism>